<dbReference type="Pfam" id="PF01370">
    <property type="entry name" value="Epimerase"/>
    <property type="match status" value="1"/>
</dbReference>
<dbReference type="SUPFAM" id="SSF51735">
    <property type="entry name" value="NAD(P)-binding Rossmann-fold domains"/>
    <property type="match status" value="1"/>
</dbReference>
<evidence type="ECO:0000313" key="3">
    <source>
        <dbReference type="Proteomes" id="UP000538196"/>
    </source>
</evidence>
<organism evidence="2 3">
    <name type="scientific">Leifsonia aquatica</name>
    <name type="common">Corynebacterium aquaticum</name>
    <dbReference type="NCBI Taxonomy" id="144185"/>
    <lineage>
        <taxon>Bacteria</taxon>
        <taxon>Bacillati</taxon>
        <taxon>Actinomycetota</taxon>
        <taxon>Actinomycetes</taxon>
        <taxon>Micrococcales</taxon>
        <taxon>Microbacteriaceae</taxon>
        <taxon>Leifsonia</taxon>
    </lineage>
</organism>
<evidence type="ECO:0000313" key="2">
    <source>
        <dbReference type="EMBL" id="MBB2966367.1"/>
    </source>
</evidence>
<dbReference type="AlphaFoldDB" id="A0A7W4YIF8"/>
<evidence type="ECO:0000259" key="1">
    <source>
        <dbReference type="Pfam" id="PF01370"/>
    </source>
</evidence>
<dbReference type="InterPro" id="IPR051783">
    <property type="entry name" value="NAD(P)-dependent_oxidoreduct"/>
</dbReference>
<dbReference type="PANTHER" id="PTHR48079:SF6">
    <property type="entry name" value="NAD(P)-BINDING DOMAIN-CONTAINING PROTEIN-RELATED"/>
    <property type="match status" value="1"/>
</dbReference>
<name>A0A7W4YIF8_LEIAQ</name>
<gene>
    <name evidence="2" type="ORF">FHX33_001099</name>
</gene>
<dbReference type="GO" id="GO:0005737">
    <property type="term" value="C:cytoplasm"/>
    <property type="evidence" value="ECO:0007669"/>
    <property type="project" value="TreeGrafter"/>
</dbReference>
<dbReference type="InterPro" id="IPR001509">
    <property type="entry name" value="Epimerase_deHydtase"/>
</dbReference>
<dbReference type="RefSeq" id="WP_183428255.1">
    <property type="nucleotide sequence ID" value="NZ_JACHVP010000001.1"/>
</dbReference>
<proteinExistence type="predicted"/>
<accession>A0A7W4YIF8</accession>
<feature type="domain" description="NAD-dependent epimerase/dehydratase" evidence="1">
    <location>
        <begin position="3"/>
        <end position="206"/>
    </location>
</feature>
<dbReference type="Proteomes" id="UP000538196">
    <property type="component" value="Unassembled WGS sequence"/>
</dbReference>
<comment type="caution">
    <text evidence="2">The sequence shown here is derived from an EMBL/GenBank/DDBJ whole genome shotgun (WGS) entry which is preliminary data.</text>
</comment>
<reference evidence="2 3" key="1">
    <citation type="submission" date="2020-08" db="EMBL/GenBank/DDBJ databases">
        <title>Sequencing the genomes of 1000 actinobacteria strains.</title>
        <authorList>
            <person name="Klenk H.-P."/>
        </authorList>
    </citation>
    <scope>NUCLEOTIDE SEQUENCE [LARGE SCALE GENOMIC DNA]</scope>
    <source>
        <strain evidence="2 3">DSM 20146</strain>
    </source>
</reference>
<protein>
    <submittedName>
        <fullName evidence="2">Nucleoside-diphosphate-sugar epimerase</fullName>
    </submittedName>
</protein>
<sequence>MSILLTGATGYIGTSVLPRLIEEGHAVTALVRTAEKAAIVEAAGATALIGDAADSDLVAEAALASDGVVHLASGEDVDPVFITAVLRGLEGSDKPFVHTGGIWTYGSNADITEDSPAAPPALTAWRGANEARVLGAEGVRGIVVVPSIVYGRGAGLARLIVDAPRGDGVAPALHLIGDGAQHWATVHVDDLAALYVLALEQGDAGSVYLGASGANPTVRELGEAAAAVAGIAGGVVAETVEETSERLGAGLTGALLLDQQSRGSKGRIDLGWEPNGPTLVDEIASGSYAPESVDAH</sequence>
<dbReference type="InterPro" id="IPR036291">
    <property type="entry name" value="NAD(P)-bd_dom_sf"/>
</dbReference>
<dbReference type="EMBL" id="JACHVP010000001">
    <property type="protein sequence ID" value="MBB2966367.1"/>
    <property type="molecule type" value="Genomic_DNA"/>
</dbReference>
<dbReference type="Gene3D" id="3.40.50.720">
    <property type="entry name" value="NAD(P)-binding Rossmann-like Domain"/>
    <property type="match status" value="1"/>
</dbReference>
<dbReference type="PANTHER" id="PTHR48079">
    <property type="entry name" value="PROTEIN YEEZ"/>
    <property type="match status" value="1"/>
</dbReference>
<keyword evidence="3" id="KW-1185">Reference proteome</keyword>
<dbReference type="GO" id="GO:0004029">
    <property type="term" value="F:aldehyde dehydrogenase (NAD+) activity"/>
    <property type="evidence" value="ECO:0007669"/>
    <property type="project" value="TreeGrafter"/>
</dbReference>